<name>A0A645H9R7_9ZZZZ</name>
<protein>
    <submittedName>
        <fullName evidence="1">Uncharacterized protein</fullName>
    </submittedName>
</protein>
<organism evidence="1">
    <name type="scientific">bioreactor metagenome</name>
    <dbReference type="NCBI Taxonomy" id="1076179"/>
    <lineage>
        <taxon>unclassified sequences</taxon>
        <taxon>metagenomes</taxon>
        <taxon>ecological metagenomes</taxon>
    </lineage>
</organism>
<proteinExistence type="predicted"/>
<reference evidence="1" key="1">
    <citation type="submission" date="2019-08" db="EMBL/GenBank/DDBJ databases">
        <authorList>
            <person name="Kucharzyk K."/>
            <person name="Murdoch R.W."/>
            <person name="Higgins S."/>
            <person name="Loffler F."/>
        </authorList>
    </citation>
    <scope>NUCLEOTIDE SEQUENCE</scope>
</reference>
<comment type="caution">
    <text evidence="1">The sequence shown here is derived from an EMBL/GenBank/DDBJ whole genome shotgun (WGS) entry which is preliminary data.</text>
</comment>
<sequence length="172" mass="18952">MARPPEPQVLVLEFAPIIVQVQRAGDRIGRFRHFSGLDQHPGQPFVVVQQDRFQLQRRPHRHGVALRPGTSGTGILLRGGGEVYAAQRPAGQLQPLDAAVVKAPDRFAVVHGGVGFHRIPLDVSFCSHCMLVIFRTAIIINKKNHFGNAGSWNFCSQDRGKMFEGGGGQWPM</sequence>
<dbReference type="AlphaFoldDB" id="A0A645H9R7"/>
<dbReference type="EMBL" id="VSSQ01085203">
    <property type="protein sequence ID" value="MPN32934.1"/>
    <property type="molecule type" value="Genomic_DNA"/>
</dbReference>
<evidence type="ECO:0000313" key="1">
    <source>
        <dbReference type="EMBL" id="MPN32934.1"/>
    </source>
</evidence>
<accession>A0A645H9R7</accession>
<gene>
    <name evidence="1" type="ORF">SDC9_180417</name>
</gene>